<sequence>MTAHDGEHGDRPPYVTTLLVVRDDETGWAHVAHDIDPRRRPRFAGFVQTDSESALIAAPAAAGFQLAAAYRVDEFATAFLFGRVAARLDSPPQLTAGQPAALSSSSRS</sequence>
<accession>A0A229SKM8</accession>
<dbReference type="RefSeq" id="WP_093954131.1">
    <property type="nucleotide sequence ID" value="NZ_NMUL01000080.1"/>
</dbReference>
<reference evidence="2" key="1">
    <citation type="submission" date="2017-07" db="EMBL/GenBank/DDBJ databases">
        <title>Comparative genome mining reveals phylogenetic distribution patterns of secondary metabolites in Amycolatopsis.</title>
        <authorList>
            <person name="Adamek M."/>
            <person name="Alanjary M."/>
            <person name="Sales-Ortells H."/>
            <person name="Goodfellow M."/>
            <person name="Bull A.T."/>
            <person name="Kalinowski J."/>
            <person name="Ziemert N."/>
        </authorList>
    </citation>
    <scope>NUCLEOTIDE SEQUENCE [LARGE SCALE GENOMIC DNA]</scope>
    <source>
        <strain evidence="2">H5</strain>
    </source>
</reference>
<proteinExistence type="predicted"/>
<dbReference type="OrthoDB" id="9861758at2"/>
<dbReference type="Proteomes" id="UP000215199">
    <property type="component" value="Unassembled WGS sequence"/>
</dbReference>
<protein>
    <submittedName>
        <fullName evidence="1">Uncharacterized protein</fullName>
    </submittedName>
</protein>
<evidence type="ECO:0000313" key="2">
    <source>
        <dbReference type="Proteomes" id="UP000215199"/>
    </source>
</evidence>
<dbReference type="EMBL" id="NMUL01000080">
    <property type="protein sequence ID" value="OXM59527.1"/>
    <property type="molecule type" value="Genomic_DNA"/>
</dbReference>
<evidence type="ECO:0000313" key="1">
    <source>
        <dbReference type="EMBL" id="OXM59527.1"/>
    </source>
</evidence>
<name>A0A229SKM8_9PSEU</name>
<keyword evidence="2" id="KW-1185">Reference proteome</keyword>
<dbReference type="AlphaFoldDB" id="A0A229SKM8"/>
<comment type="caution">
    <text evidence="1">The sequence shown here is derived from an EMBL/GenBank/DDBJ whole genome shotgun (WGS) entry which is preliminary data.</text>
</comment>
<gene>
    <name evidence="1" type="ORF">CF165_47150</name>
</gene>
<organism evidence="1 2">
    <name type="scientific">Amycolatopsis vastitatis</name>
    <dbReference type="NCBI Taxonomy" id="1905142"/>
    <lineage>
        <taxon>Bacteria</taxon>
        <taxon>Bacillati</taxon>
        <taxon>Actinomycetota</taxon>
        <taxon>Actinomycetes</taxon>
        <taxon>Pseudonocardiales</taxon>
        <taxon>Pseudonocardiaceae</taxon>
        <taxon>Amycolatopsis</taxon>
    </lineage>
</organism>